<protein>
    <submittedName>
        <fullName evidence="1">Uncharacterized protein</fullName>
    </submittedName>
</protein>
<evidence type="ECO:0000313" key="1">
    <source>
        <dbReference type="EMBL" id="AAS96166.1"/>
    </source>
</evidence>
<dbReference type="KEGG" id="dvu:DVU_1689"/>
<dbReference type="Proteomes" id="UP000002194">
    <property type="component" value="Chromosome"/>
</dbReference>
<dbReference type="HOGENOM" id="CLU_2915016_0_0_7"/>
<gene>
    <name evidence="1" type="ordered locus">DVU_1689</name>
</gene>
<proteinExistence type="predicted"/>
<reference evidence="1 2" key="1">
    <citation type="journal article" date="2004" name="Nat. Biotechnol.">
        <title>The genome sequence of the anaerobic, sulfate-reducing bacterium Desulfovibrio vulgaris Hildenborough.</title>
        <authorList>
            <person name="Heidelberg J.F."/>
            <person name="Seshadri R."/>
            <person name="Haveman S.A."/>
            <person name="Hemme C.L."/>
            <person name="Paulsen I.T."/>
            <person name="Kolonay J.F."/>
            <person name="Eisen J.A."/>
            <person name="Ward N."/>
            <person name="Methe B."/>
            <person name="Brinkac L.M."/>
            <person name="Daugherty S.C."/>
            <person name="Deboy R.T."/>
            <person name="Dodson R.J."/>
            <person name="Durkin A.S."/>
            <person name="Madupu R."/>
            <person name="Nelson W.C."/>
            <person name="Sullivan S.A."/>
            <person name="Fouts D."/>
            <person name="Haft D.H."/>
            <person name="Selengut J."/>
            <person name="Peterson J.D."/>
            <person name="Davidsen T.M."/>
            <person name="Zafar N."/>
            <person name="Zhou L."/>
            <person name="Radune D."/>
            <person name="Dimitrov G."/>
            <person name="Hance M."/>
            <person name="Tran K."/>
            <person name="Khouri H."/>
            <person name="Gill J."/>
            <person name="Utterback T.R."/>
            <person name="Feldblyum T.V."/>
            <person name="Wall J.D."/>
            <person name="Voordouw G."/>
            <person name="Fraser C.M."/>
        </authorList>
    </citation>
    <scope>NUCLEOTIDE SEQUENCE [LARGE SCALE GENOMIC DNA]</scope>
    <source>
        <strain evidence="2">ATCC 29579 / DSM 644 / NCIMB 8303 / VKM B-1760 / Hildenborough</strain>
    </source>
</reference>
<dbReference type="STRING" id="882.DVU_1689"/>
<name>Q72BE7_NITV2</name>
<dbReference type="PaxDb" id="882-DVU_1689"/>
<evidence type="ECO:0000313" key="2">
    <source>
        <dbReference type="Proteomes" id="UP000002194"/>
    </source>
</evidence>
<dbReference type="EMBL" id="AE017285">
    <property type="protein sequence ID" value="AAS96166.1"/>
    <property type="molecule type" value="Genomic_DNA"/>
</dbReference>
<sequence>MALIPEGHLSFVPPPCRAPTGNALLLTDCIPSGDAATLFITFPLHRQTKQYPLMAHDCSKE</sequence>
<keyword evidence="2" id="KW-1185">Reference proteome</keyword>
<organism evidence="1 2">
    <name type="scientific">Nitratidesulfovibrio vulgaris (strain ATCC 29579 / DSM 644 / CCUG 34227 / NCIMB 8303 / VKM B-1760 / Hildenborough)</name>
    <name type="common">Desulfovibrio vulgaris</name>
    <dbReference type="NCBI Taxonomy" id="882"/>
    <lineage>
        <taxon>Bacteria</taxon>
        <taxon>Pseudomonadati</taxon>
        <taxon>Thermodesulfobacteriota</taxon>
        <taxon>Desulfovibrionia</taxon>
        <taxon>Desulfovibrionales</taxon>
        <taxon>Desulfovibrionaceae</taxon>
        <taxon>Nitratidesulfovibrio</taxon>
    </lineage>
</organism>
<dbReference type="AlphaFoldDB" id="Q72BE7"/>
<accession>Q72BE7</accession>
<dbReference type="EnsemblBacteria" id="AAS96166">
    <property type="protein sequence ID" value="AAS96166"/>
    <property type="gene ID" value="DVU_1689"/>
</dbReference>